<evidence type="ECO:0000259" key="1">
    <source>
        <dbReference type="PROSITE" id="PS51468"/>
    </source>
</evidence>
<dbReference type="EMBL" id="AP022871">
    <property type="protein sequence ID" value="BCB87589.1"/>
    <property type="molecule type" value="Genomic_DNA"/>
</dbReference>
<dbReference type="Pfam" id="PF08487">
    <property type="entry name" value="VIT"/>
    <property type="match status" value="1"/>
</dbReference>
<protein>
    <recommendedName>
        <fullName evidence="1">VIT domain-containing protein</fullName>
    </recommendedName>
</protein>
<feature type="domain" description="VIT" evidence="1">
    <location>
        <begin position="22"/>
        <end position="150"/>
    </location>
</feature>
<dbReference type="Proteomes" id="UP000503011">
    <property type="component" value="Chromosome"/>
</dbReference>
<evidence type="ECO:0000313" key="2">
    <source>
        <dbReference type="EMBL" id="BCB87589.1"/>
    </source>
</evidence>
<dbReference type="PROSITE" id="PS51468">
    <property type="entry name" value="VIT"/>
    <property type="match status" value="1"/>
</dbReference>
<organism evidence="2 3">
    <name type="scientific">Phytohabitans suffuscus</name>
    <dbReference type="NCBI Taxonomy" id="624315"/>
    <lineage>
        <taxon>Bacteria</taxon>
        <taxon>Bacillati</taxon>
        <taxon>Actinomycetota</taxon>
        <taxon>Actinomycetes</taxon>
        <taxon>Micromonosporales</taxon>
        <taxon>Micromonosporaceae</taxon>
    </lineage>
</organism>
<dbReference type="KEGG" id="psuu:Psuf_049020"/>
<sequence>MTAVTPMTEAELTRERRRDRADDLGLGALRTERGNLPLDRLDVRVDITGLVSRTELTQDFLNVHDQPLEATYVFPLPDRAAVTGMRMVAADRVVEAKLAERGAARQEYDRAIAAGQRASIAEEERPDVFTMRVGNILPGERVSVTLTLAGPLSMEDGAATFRFPLVVAPDTSRGRR</sequence>
<dbReference type="RefSeq" id="WP_232074942.1">
    <property type="nucleotide sequence ID" value="NZ_AP022871.1"/>
</dbReference>
<accession>A0A6F8YNG5</accession>
<dbReference type="SMART" id="SM00609">
    <property type="entry name" value="VIT"/>
    <property type="match status" value="1"/>
</dbReference>
<dbReference type="PANTHER" id="PTHR45737">
    <property type="entry name" value="VON WILLEBRAND FACTOR A DOMAIN-CONTAINING PROTEIN 5A"/>
    <property type="match status" value="1"/>
</dbReference>
<proteinExistence type="predicted"/>
<reference evidence="2 3" key="1">
    <citation type="submission" date="2020-03" db="EMBL/GenBank/DDBJ databases">
        <title>Whole genome shotgun sequence of Phytohabitans suffuscus NBRC 105367.</title>
        <authorList>
            <person name="Komaki H."/>
            <person name="Tamura T."/>
        </authorList>
    </citation>
    <scope>NUCLEOTIDE SEQUENCE [LARGE SCALE GENOMIC DNA]</scope>
    <source>
        <strain evidence="2 3">NBRC 105367</strain>
    </source>
</reference>
<dbReference type="InterPro" id="IPR013694">
    <property type="entry name" value="VIT"/>
</dbReference>
<name>A0A6F8YNG5_9ACTN</name>
<evidence type="ECO:0000313" key="3">
    <source>
        <dbReference type="Proteomes" id="UP000503011"/>
    </source>
</evidence>
<reference evidence="2 3" key="2">
    <citation type="submission" date="2020-03" db="EMBL/GenBank/DDBJ databases">
        <authorList>
            <person name="Ichikawa N."/>
            <person name="Kimura A."/>
            <person name="Kitahashi Y."/>
            <person name="Uohara A."/>
        </authorList>
    </citation>
    <scope>NUCLEOTIDE SEQUENCE [LARGE SCALE GENOMIC DNA]</scope>
    <source>
        <strain evidence="2 3">NBRC 105367</strain>
    </source>
</reference>
<dbReference type="AlphaFoldDB" id="A0A6F8YNG5"/>
<gene>
    <name evidence="2" type="ORF">Psuf_049020</name>
</gene>
<keyword evidence="3" id="KW-1185">Reference proteome</keyword>
<dbReference type="PANTHER" id="PTHR45737:SF6">
    <property type="entry name" value="VON WILLEBRAND FACTOR A DOMAIN-CONTAINING PROTEIN 5A"/>
    <property type="match status" value="1"/>
</dbReference>